<evidence type="ECO:0000313" key="1">
    <source>
        <dbReference type="EMBL" id="MCJ8737480.1"/>
    </source>
</evidence>
<dbReference type="Proteomes" id="UP000830395">
    <property type="component" value="Chromosome 11"/>
</dbReference>
<gene>
    <name evidence="1" type="ORF">PDJAM_G00024460</name>
</gene>
<protein>
    <submittedName>
        <fullName evidence="1">Uncharacterized protein</fullName>
    </submittedName>
</protein>
<evidence type="ECO:0000313" key="2">
    <source>
        <dbReference type="Proteomes" id="UP000830395"/>
    </source>
</evidence>
<organism evidence="1 2">
    <name type="scientific">Pangasius djambal</name>
    <dbReference type="NCBI Taxonomy" id="1691987"/>
    <lineage>
        <taxon>Eukaryota</taxon>
        <taxon>Metazoa</taxon>
        <taxon>Chordata</taxon>
        <taxon>Craniata</taxon>
        <taxon>Vertebrata</taxon>
        <taxon>Euteleostomi</taxon>
        <taxon>Actinopterygii</taxon>
        <taxon>Neopterygii</taxon>
        <taxon>Teleostei</taxon>
        <taxon>Ostariophysi</taxon>
        <taxon>Siluriformes</taxon>
        <taxon>Pangasiidae</taxon>
        <taxon>Pangasius</taxon>
    </lineage>
</organism>
<dbReference type="EMBL" id="CM040985">
    <property type="protein sequence ID" value="MCJ8737480.1"/>
    <property type="molecule type" value="Genomic_DNA"/>
</dbReference>
<proteinExistence type="predicted"/>
<sequence length="61" mass="7062">MIVGGAGCLFQNINPERETTDNYHHGHCHEHFNTENHHAMPETVFEPHAEEMETVFMEVEV</sequence>
<comment type="caution">
    <text evidence="1">The sequence shown here is derived from an EMBL/GenBank/DDBJ whole genome shotgun (WGS) entry which is preliminary data.</text>
</comment>
<reference evidence="1" key="1">
    <citation type="submission" date="2020-02" db="EMBL/GenBank/DDBJ databases">
        <title>Genome sequencing of the panga catfish, Pangasius djambal.</title>
        <authorList>
            <person name="Wen M."/>
            <person name="Zahm M."/>
            <person name="Roques C."/>
            <person name="Cabau C."/>
            <person name="Klopp C."/>
            <person name="Donnadieu C."/>
            <person name="Jouanno E."/>
            <person name="Avarre J.-C."/>
            <person name="Campet M."/>
            <person name="Ha T."/>
            <person name="Dugue R."/>
            <person name="Lampietro C."/>
            <person name="Louis A."/>
            <person name="Herpin A."/>
            <person name="Echchiki A."/>
            <person name="Berthelot C."/>
            <person name="Parey E."/>
            <person name="Roest-Crollius H."/>
            <person name="Braasch I."/>
            <person name="Postlethwait J.H."/>
            <person name="Bobe J."/>
            <person name="Montfort J."/>
            <person name="Bouchez O."/>
            <person name="Begum T."/>
            <person name="Schartl M."/>
            <person name="Gustiano R."/>
            <person name="Guiguen Y."/>
        </authorList>
    </citation>
    <scope>NUCLEOTIDE SEQUENCE</scope>
    <source>
        <strain evidence="1">Pdj_M5554</strain>
    </source>
</reference>
<name>A0ACC5YPU5_9TELE</name>
<keyword evidence="2" id="KW-1185">Reference proteome</keyword>
<accession>A0ACC5YPU5</accession>